<comment type="subcellular location">
    <subcellularLocation>
        <location evidence="1">Nucleus</location>
    </subcellularLocation>
</comment>
<accession>A0A8H5LE29</accession>
<evidence type="ECO:0000313" key="8">
    <source>
        <dbReference type="Proteomes" id="UP000546213"/>
    </source>
</evidence>
<protein>
    <submittedName>
        <fullName evidence="7">C6 transcription factor</fullName>
    </submittedName>
</protein>
<dbReference type="AlphaFoldDB" id="A0A8H5LE29"/>
<dbReference type="PANTHER" id="PTHR47338">
    <property type="entry name" value="ZN(II)2CYS6 TRANSCRIPTION FACTOR (EUROFUNG)-RELATED"/>
    <property type="match status" value="1"/>
</dbReference>
<evidence type="ECO:0000256" key="3">
    <source>
        <dbReference type="ARBA" id="ARBA00023015"/>
    </source>
</evidence>
<dbReference type="OrthoDB" id="2943660at2759"/>
<sequence length="566" mass="64053">MRRRPAGAVDQTASPIISVYEDWAGSQVSVQNASEPGNLGPTALEPPRQVLDFLVDVYRTRLHFQPFPLLHLEDLTDQLLAGPPFALWSFMALILTVDTHGFYKGTDPAPRDVFACSAEDAVMRLAFEGATEPIVIQSLCLIALKHMRTYQPARACMAIGAASRLLAIRKLFNIGCSSVSGDRGISCAYWSVFLFEKLFFPHILGLSDVDAPPYPGTEVLPPPSPPLAEPRRPSPQVSNRDVSITSSCIRLISTWGRLSTYLHRLRQADIEKPWLPESTHAKLSLELLEFESQYSKKHLLKNVGFSTRTEQEISGQREYWNPWMITQIIWHAAQAILNHPFLHLIVLRSQDEIPQSCLFLQQRVEMAMYHAGWLFRIIRMSNGAMEIVDPMIGAAVAATATVQWLFQFSKETKVARRAQQDLVWCDALLSKMATTWPHLAHSLVILKRLQTLADQNRREATNQETTVRFHSEWFWELLDTGIWQSSSSDVSLPYTSVTTQDDCDTRMSLKSHFIDPFQEEQDVVQEQQSHDSGLNTVSSLFMGSEGLEHFHIDELSLDFSGWNFEI</sequence>
<evidence type="ECO:0000313" key="7">
    <source>
        <dbReference type="EMBL" id="KAF5589398.1"/>
    </source>
</evidence>
<dbReference type="GO" id="GO:0000981">
    <property type="term" value="F:DNA-binding transcription factor activity, RNA polymerase II-specific"/>
    <property type="evidence" value="ECO:0007669"/>
    <property type="project" value="InterPro"/>
</dbReference>
<name>A0A8H5LE29_9HYPO</name>
<keyword evidence="3" id="KW-0805">Transcription regulation</keyword>
<organism evidence="7 8">
    <name type="scientific">Fusarium pseudocircinatum</name>
    <dbReference type="NCBI Taxonomy" id="56676"/>
    <lineage>
        <taxon>Eukaryota</taxon>
        <taxon>Fungi</taxon>
        <taxon>Dikarya</taxon>
        <taxon>Ascomycota</taxon>
        <taxon>Pezizomycotina</taxon>
        <taxon>Sordariomycetes</taxon>
        <taxon>Hypocreomycetidae</taxon>
        <taxon>Hypocreales</taxon>
        <taxon>Nectriaceae</taxon>
        <taxon>Fusarium</taxon>
        <taxon>Fusarium fujikuroi species complex</taxon>
    </lineage>
</organism>
<keyword evidence="5" id="KW-0539">Nucleus</keyword>
<feature type="region of interest" description="Disordered" evidence="6">
    <location>
        <begin position="215"/>
        <end position="240"/>
    </location>
</feature>
<dbReference type="EMBL" id="JAAOAS010000155">
    <property type="protein sequence ID" value="KAF5589398.1"/>
    <property type="molecule type" value="Genomic_DNA"/>
</dbReference>
<keyword evidence="4" id="KW-0804">Transcription</keyword>
<evidence type="ECO:0000256" key="4">
    <source>
        <dbReference type="ARBA" id="ARBA00023163"/>
    </source>
</evidence>
<evidence type="ECO:0000256" key="5">
    <source>
        <dbReference type="ARBA" id="ARBA00023242"/>
    </source>
</evidence>
<keyword evidence="8" id="KW-1185">Reference proteome</keyword>
<dbReference type="CDD" id="cd12148">
    <property type="entry name" value="fungal_TF_MHR"/>
    <property type="match status" value="1"/>
</dbReference>
<dbReference type="Proteomes" id="UP000546213">
    <property type="component" value="Unassembled WGS sequence"/>
</dbReference>
<proteinExistence type="predicted"/>
<dbReference type="GO" id="GO:0046872">
    <property type="term" value="F:metal ion binding"/>
    <property type="evidence" value="ECO:0007669"/>
    <property type="project" value="UniProtKB-KW"/>
</dbReference>
<feature type="compositionally biased region" description="Pro residues" evidence="6">
    <location>
        <begin position="215"/>
        <end position="228"/>
    </location>
</feature>
<gene>
    <name evidence="7" type="ORF">FPCIR_6844</name>
</gene>
<evidence type="ECO:0000256" key="2">
    <source>
        <dbReference type="ARBA" id="ARBA00022723"/>
    </source>
</evidence>
<comment type="caution">
    <text evidence="7">The sequence shown here is derived from an EMBL/GenBank/DDBJ whole genome shotgun (WGS) entry which is preliminary data.</text>
</comment>
<dbReference type="InterPro" id="IPR050815">
    <property type="entry name" value="TF_fung"/>
</dbReference>
<reference evidence="7 8" key="1">
    <citation type="submission" date="2020-05" db="EMBL/GenBank/DDBJ databases">
        <title>Identification and distribution of gene clusters putatively required for synthesis of sphingolipid metabolism inhibitors in phylogenetically diverse species of the filamentous fungus Fusarium.</title>
        <authorList>
            <person name="Kim H.-S."/>
            <person name="Busman M."/>
            <person name="Brown D.W."/>
            <person name="Divon H."/>
            <person name="Uhlig S."/>
            <person name="Proctor R.H."/>
        </authorList>
    </citation>
    <scope>NUCLEOTIDE SEQUENCE [LARGE SCALE GENOMIC DNA]</scope>
    <source>
        <strain evidence="7 8">NRRL 36939</strain>
    </source>
</reference>
<evidence type="ECO:0000256" key="1">
    <source>
        <dbReference type="ARBA" id="ARBA00004123"/>
    </source>
</evidence>
<evidence type="ECO:0000256" key="6">
    <source>
        <dbReference type="SAM" id="MobiDB-lite"/>
    </source>
</evidence>
<dbReference type="GO" id="GO:0005634">
    <property type="term" value="C:nucleus"/>
    <property type="evidence" value="ECO:0007669"/>
    <property type="project" value="UniProtKB-SubCell"/>
</dbReference>
<dbReference type="PANTHER" id="PTHR47338:SF9">
    <property type="entry name" value="ZN(II)2CYS6 TRANSCRIPTION FACTOR (EUROFUNG)"/>
    <property type="match status" value="1"/>
</dbReference>
<keyword evidence="2" id="KW-0479">Metal-binding</keyword>